<reference evidence="2 3" key="1">
    <citation type="submission" date="2022-03" db="EMBL/GenBank/DDBJ databases">
        <title>Ignatzschineria rhizosphaerae HR5S32.</title>
        <authorList>
            <person name="Sun J.Q."/>
            <person name="Feng J.Y."/>
        </authorList>
    </citation>
    <scope>NUCLEOTIDE SEQUENCE [LARGE SCALE GENOMIC DNA]</scope>
    <source>
        <strain evidence="2 3">HR5S32</strain>
    </source>
</reference>
<evidence type="ECO:0000313" key="2">
    <source>
        <dbReference type="EMBL" id="UNM96886.1"/>
    </source>
</evidence>
<feature type="transmembrane region" description="Helical" evidence="1">
    <location>
        <begin position="109"/>
        <end position="137"/>
    </location>
</feature>
<keyword evidence="1" id="KW-1133">Transmembrane helix</keyword>
<name>A0ABY3X826_9GAMM</name>
<keyword evidence="1" id="KW-0812">Transmembrane</keyword>
<feature type="transmembrane region" description="Helical" evidence="1">
    <location>
        <begin position="85"/>
        <end position="103"/>
    </location>
</feature>
<evidence type="ECO:0008006" key="4">
    <source>
        <dbReference type="Google" id="ProtNLM"/>
    </source>
</evidence>
<accession>A0ABY3X826</accession>
<dbReference type="EMBL" id="CP093379">
    <property type="protein sequence ID" value="UNM96886.1"/>
    <property type="molecule type" value="Genomic_DNA"/>
</dbReference>
<evidence type="ECO:0000313" key="3">
    <source>
        <dbReference type="Proteomes" id="UP000829542"/>
    </source>
</evidence>
<sequence>MNDTEKTLWGGNRIAHYLLFIGSPFLFFLTVINFAGVIDRFGFSARTVGEIWLSHILGGFSLFLVTYGLFAVYHLNILKAWRKSCTVIVLVIILYLGYVMLLLEAHESWSRMLVIIFGSSLMGIIAIFFGIIPSVITAILSDFFKSLFLKFAPKRGRYYWMIFTVLIGVILSVVYGFILKGESDVWFFIDISLFCTLYTIFFLSLQDHYKVRNNRMSKRSFYDCF</sequence>
<evidence type="ECO:0000256" key="1">
    <source>
        <dbReference type="SAM" id="Phobius"/>
    </source>
</evidence>
<dbReference type="RefSeq" id="WP_242151345.1">
    <property type="nucleotide sequence ID" value="NZ_CP093379.1"/>
</dbReference>
<dbReference type="Proteomes" id="UP000829542">
    <property type="component" value="Chromosome"/>
</dbReference>
<organism evidence="2 3">
    <name type="scientific">Ignatzschineria rhizosphaerae</name>
    <dbReference type="NCBI Taxonomy" id="2923279"/>
    <lineage>
        <taxon>Bacteria</taxon>
        <taxon>Pseudomonadati</taxon>
        <taxon>Pseudomonadota</taxon>
        <taxon>Gammaproteobacteria</taxon>
        <taxon>Cardiobacteriales</taxon>
        <taxon>Ignatzschineriaceae</taxon>
        <taxon>Ignatzschineria</taxon>
    </lineage>
</organism>
<proteinExistence type="predicted"/>
<feature type="transmembrane region" description="Helical" evidence="1">
    <location>
        <begin position="52"/>
        <end position="73"/>
    </location>
</feature>
<feature type="transmembrane region" description="Helical" evidence="1">
    <location>
        <begin position="158"/>
        <end position="179"/>
    </location>
</feature>
<feature type="transmembrane region" description="Helical" evidence="1">
    <location>
        <begin position="185"/>
        <end position="205"/>
    </location>
</feature>
<protein>
    <recommendedName>
        <fullName evidence="4">DUF998 domain-containing protein</fullName>
    </recommendedName>
</protein>
<keyword evidence="1" id="KW-0472">Membrane</keyword>
<gene>
    <name evidence="2" type="ORF">MMG00_03270</name>
</gene>
<feature type="transmembrane region" description="Helical" evidence="1">
    <location>
        <begin position="14"/>
        <end position="32"/>
    </location>
</feature>
<keyword evidence="3" id="KW-1185">Reference proteome</keyword>